<keyword evidence="1" id="KW-0472">Membrane</keyword>
<keyword evidence="1" id="KW-0812">Transmembrane</keyword>
<reference evidence="2" key="2">
    <citation type="submission" date="2022-10" db="EMBL/GenBank/DDBJ databases">
        <authorList>
            <consortium name="ENA_rothamsted_submissions"/>
            <consortium name="culmorum"/>
            <person name="King R."/>
        </authorList>
    </citation>
    <scope>NUCLEOTIDE SEQUENCE</scope>
</reference>
<dbReference type="AlphaFoldDB" id="A0A9N9RTP1"/>
<accession>A0A9N9RTP1</accession>
<organism evidence="2 3">
    <name type="scientific">Chironomus riparius</name>
    <dbReference type="NCBI Taxonomy" id="315576"/>
    <lineage>
        <taxon>Eukaryota</taxon>
        <taxon>Metazoa</taxon>
        <taxon>Ecdysozoa</taxon>
        <taxon>Arthropoda</taxon>
        <taxon>Hexapoda</taxon>
        <taxon>Insecta</taxon>
        <taxon>Pterygota</taxon>
        <taxon>Neoptera</taxon>
        <taxon>Endopterygota</taxon>
        <taxon>Diptera</taxon>
        <taxon>Nematocera</taxon>
        <taxon>Chironomoidea</taxon>
        <taxon>Chironomidae</taxon>
        <taxon>Chironominae</taxon>
        <taxon>Chironomus</taxon>
    </lineage>
</organism>
<protein>
    <submittedName>
        <fullName evidence="2">Uncharacterized protein</fullName>
    </submittedName>
</protein>
<proteinExistence type="predicted"/>
<reference evidence="2" key="1">
    <citation type="submission" date="2022-01" db="EMBL/GenBank/DDBJ databases">
        <authorList>
            <person name="King R."/>
        </authorList>
    </citation>
    <scope>NUCLEOTIDE SEQUENCE</scope>
</reference>
<evidence type="ECO:0000313" key="2">
    <source>
        <dbReference type="EMBL" id="CAG9803354.1"/>
    </source>
</evidence>
<evidence type="ECO:0000313" key="3">
    <source>
        <dbReference type="Proteomes" id="UP001153620"/>
    </source>
</evidence>
<sequence length="149" mass="16927">MKDDKILLIPSEESYKHHHHHLRKRFCLIGAVFVGTIFISCIIILGSSLGIHQKSSLIHGNNIINSSIIINIIVDGGNRNRSLIDELMDDSDSDYDIQDNENKPETDIFRGPLRVEHIDQIPILRDMFEMKTTMGPEPEIIATTDTDSY</sequence>
<keyword evidence="3" id="KW-1185">Reference proteome</keyword>
<feature type="transmembrane region" description="Helical" evidence="1">
    <location>
        <begin position="26"/>
        <end position="51"/>
    </location>
</feature>
<dbReference type="Proteomes" id="UP001153620">
    <property type="component" value="Chromosome 2"/>
</dbReference>
<dbReference type="EMBL" id="OU895878">
    <property type="protein sequence ID" value="CAG9803354.1"/>
    <property type="molecule type" value="Genomic_DNA"/>
</dbReference>
<gene>
    <name evidence="2" type="ORF">CHIRRI_LOCUS6254</name>
</gene>
<evidence type="ECO:0000256" key="1">
    <source>
        <dbReference type="SAM" id="Phobius"/>
    </source>
</evidence>
<name>A0A9N9RTP1_9DIPT</name>
<keyword evidence="1" id="KW-1133">Transmembrane helix</keyword>